<gene>
    <name evidence="3" type="ORF">SIAM614_15562</name>
</gene>
<feature type="domain" description="Integrase catalytic" evidence="2">
    <location>
        <begin position="293"/>
        <end position="511"/>
    </location>
</feature>
<organism evidence="3 4">
    <name type="scientific">Roseibium aggregatum (strain ATCC 25650 / DSM 13394 / JCM 20685 / NBRC 16684 / NCIMB 2208 / IAM 12614 / B1)</name>
    <name type="common">Stappia aggregata</name>
    <dbReference type="NCBI Taxonomy" id="384765"/>
    <lineage>
        <taxon>Bacteria</taxon>
        <taxon>Pseudomonadati</taxon>
        <taxon>Pseudomonadota</taxon>
        <taxon>Alphaproteobacteria</taxon>
        <taxon>Hyphomicrobiales</taxon>
        <taxon>Stappiaceae</taxon>
        <taxon>Roseibium</taxon>
    </lineage>
</organism>
<evidence type="ECO:0000313" key="3">
    <source>
        <dbReference type="EMBL" id="EAV42775.1"/>
    </source>
</evidence>
<dbReference type="OrthoDB" id="9814072at2"/>
<protein>
    <submittedName>
        <fullName evidence="3">Integrase, catalytic domain</fullName>
    </submittedName>
</protein>
<dbReference type="InterPro" id="IPR015378">
    <property type="entry name" value="Transposase-like_Mu_C"/>
</dbReference>
<reference evidence="3 4" key="1">
    <citation type="submission" date="2006-05" db="EMBL/GenBank/DDBJ databases">
        <authorList>
            <person name="King G."/>
            <person name="Ferriera S."/>
            <person name="Johnson J."/>
            <person name="Kravitz S."/>
            <person name="Beeson K."/>
            <person name="Sutton G."/>
            <person name="Rogers Y.-H."/>
            <person name="Friedman R."/>
            <person name="Frazier M."/>
            <person name="Venter J.C."/>
        </authorList>
    </citation>
    <scope>NUCLEOTIDE SEQUENCE [LARGE SCALE GENOMIC DNA]</scope>
    <source>
        <strain evidence="4">ATCC 25650 / DSM 13394 / JCM 20685 / NBRC 16684 / NCIMB 2208 / IAM 12614 / B1</strain>
    </source>
</reference>
<dbReference type="InterPro" id="IPR012337">
    <property type="entry name" value="RNaseH-like_sf"/>
</dbReference>
<name>A0NW59_ROSAI</name>
<dbReference type="AlphaFoldDB" id="A0NW59"/>
<proteinExistence type="predicted"/>
<dbReference type="GO" id="GO:0015074">
    <property type="term" value="P:DNA integration"/>
    <property type="evidence" value="ECO:0007669"/>
    <property type="project" value="InterPro"/>
</dbReference>
<feature type="region of interest" description="Disordered" evidence="1">
    <location>
        <begin position="684"/>
        <end position="718"/>
    </location>
</feature>
<evidence type="ECO:0000313" key="4">
    <source>
        <dbReference type="Proteomes" id="UP000004848"/>
    </source>
</evidence>
<feature type="compositionally biased region" description="Low complexity" evidence="1">
    <location>
        <begin position="688"/>
        <end position="699"/>
    </location>
</feature>
<dbReference type="SUPFAM" id="SSF53098">
    <property type="entry name" value="Ribonuclease H-like"/>
    <property type="match status" value="1"/>
</dbReference>
<dbReference type="GeneID" id="68847617"/>
<dbReference type="InterPro" id="IPR001584">
    <property type="entry name" value="Integrase_cat-core"/>
</dbReference>
<dbReference type="Gene3D" id="3.30.420.10">
    <property type="entry name" value="Ribonuclease H-like superfamily/Ribonuclease H"/>
    <property type="match status" value="1"/>
</dbReference>
<dbReference type="eggNOG" id="COG2801">
    <property type="taxonomic scope" value="Bacteria"/>
</dbReference>
<dbReference type="Proteomes" id="UP000004848">
    <property type="component" value="Unassembled WGS sequence"/>
</dbReference>
<accession>A0NW59</accession>
<dbReference type="RefSeq" id="WP_006936227.1">
    <property type="nucleotide sequence ID" value="NZ_AAUW01000012.1"/>
</dbReference>
<dbReference type="EMBL" id="AAUW01000012">
    <property type="protein sequence ID" value="EAV42775.1"/>
    <property type="molecule type" value="Genomic_DNA"/>
</dbReference>
<dbReference type="GO" id="GO:0003676">
    <property type="term" value="F:nucleic acid binding"/>
    <property type="evidence" value="ECO:0007669"/>
    <property type="project" value="InterPro"/>
</dbReference>
<sequence length="727" mass="80876">MLELNTNQIVASTSASRIRFAPHSEVIIKGVSYTEVLSDKEFCVLRRVDNPDVHKKFTYVELNDLVAQGLLTEERGAFDLSKQALKIGPNVRLSDLKPEVAELVHFRQFICDEFLKMEAASEASRSDAALELAIAILHGKWSTLLAQRAPGTRFSSQQTKGSFGIPRPSTVRRWLQKYEAANFNVMALCPMKHKCGNRSDRLHPDVRALLRNGALEYASLLKPTMEKVYDKFVEHFDGLNEARAEKGLPALPLPSKAAMRAEIRKLAPYHVDAGRHGVPFAKKKYAYIQGKHDPEWPLQLVEMDEWQVSLQALLQGDPVWEGLGITAKKELDEEVGRMQLSAAIDVRTKCILAMQLARTATADLAIATLKMAMTDKGDIAMASGCDTPWDMAGRIQMVRVDNGSAYLADAFSTSAINAGIAVDYAVAGAPHLRGSIERVFSSFHTGVISLFEGRTFTNVVDRGEYQAEARATLTIDKLSEALVRWVVDVYHNTPHGGLGGRSPREVWLELKNKVGVPLSPREDEMRACFGITVERDLRSEGIQLYCNKYQSTELQRIRREFRLRKKLRVRFDPDDIGHISVETPKGWLKVPCTTPEMHGIPLEAHVENRQRMLARYGEEAARSAPIVKKALADLRRLADESRARRGIASPVFTATNLAHLEAHFSDDRVRVDEAFDGDILGLDEPDDAGVAGDPGAAGETTASLVRDSMPFLGDDDDDDDFEYVLED</sequence>
<dbReference type="Pfam" id="PF09299">
    <property type="entry name" value="Mu-transpos_C"/>
    <property type="match status" value="1"/>
</dbReference>
<evidence type="ECO:0000256" key="1">
    <source>
        <dbReference type="SAM" id="MobiDB-lite"/>
    </source>
</evidence>
<evidence type="ECO:0000259" key="2">
    <source>
        <dbReference type="PROSITE" id="PS50994"/>
    </source>
</evidence>
<comment type="caution">
    <text evidence="3">The sequence shown here is derived from an EMBL/GenBank/DDBJ whole genome shotgun (WGS) entry which is preliminary data.</text>
</comment>
<dbReference type="InterPro" id="IPR036397">
    <property type="entry name" value="RNaseH_sf"/>
</dbReference>
<dbReference type="PROSITE" id="PS50994">
    <property type="entry name" value="INTEGRASE"/>
    <property type="match status" value="1"/>
</dbReference>